<name>A0ABZ0QL75_9FIRM</name>
<feature type="transmembrane region" description="Helical" evidence="7">
    <location>
        <begin position="70"/>
        <end position="94"/>
    </location>
</feature>
<dbReference type="InterPro" id="IPR035906">
    <property type="entry name" value="MetI-like_sf"/>
</dbReference>
<evidence type="ECO:0000256" key="5">
    <source>
        <dbReference type="ARBA" id="ARBA00022989"/>
    </source>
</evidence>
<dbReference type="CDD" id="cd06261">
    <property type="entry name" value="TM_PBP2"/>
    <property type="match status" value="1"/>
</dbReference>
<keyword evidence="4 7" id="KW-0812">Transmembrane</keyword>
<evidence type="ECO:0000313" key="9">
    <source>
        <dbReference type="EMBL" id="WPD18253.1"/>
    </source>
</evidence>
<comment type="subcellular location">
    <subcellularLocation>
        <location evidence="1 7">Cell membrane</location>
        <topology evidence="1 7">Multi-pass membrane protein</topology>
    </subcellularLocation>
</comment>
<protein>
    <submittedName>
        <fullName evidence="9">Carbohydrate ABC transporter permease</fullName>
    </submittedName>
</protein>
<evidence type="ECO:0000256" key="1">
    <source>
        <dbReference type="ARBA" id="ARBA00004651"/>
    </source>
</evidence>
<dbReference type="PANTHER" id="PTHR43744">
    <property type="entry name" value="ABC TRANSPORTER PERMEASE PROTEIN MG189-RELATED-RELATED"/>
    <property type="match status" value="1"/>
</dbReference>
<keyword evidence="5 7" id="KW-1133">Transmembrane helix</keyword>
<dbReference type="EMBL" id="CP132508">
    <property type="protein sequence ID" value="WPD18253.1"/>
    <property type="molecule type" value="Genomic_DNA"/>
</dbReference>
<keyword evidence="6 7" id="KW-0472">Membrane</keyword>
<reference evidence="9 10" key="1">
    <citation type="submission" date="2023-08" db="EMBL/GenBank/DDBJ databases">
        <title>Genome sequence of Thermaerobacter compostii strain Ins1, a spore-forming filamentous bacterium isolated from a deep geothermal reservoir.</title>
        <authorList>
            <person name="Bregnard D."/>
            <person name="Gonzalez D."/>
            <person name="Junier P."/>
        </authorList>
    </citation>
    <scope>NUCLEOTIDE SEQUENCE [LARGE SCALE GENOMIC DNA]</scope>
    <source>
        <strain evidence="9 10">Ins1</strain>
    </source>
</reference>
<proteinExistence type="inferred from homology"/>
<comment type="similarity">
    <text evidence="7">Belongs to the binding-protein-dependent transport system permease family.</text>
</comment>
<keyword evidence="2 7" id="KW-0813">Transport</keyword>
<organism evidence="9 10">
    <name type="scientific">Thermaerobacter composti</name>
    <dbReference type="NCBI Taxonomy" id="554949"/>
    <lineage>
        <taxon>Bacteria</taxon>
        <taxon>Bacillati</taxon>
        <taxon>Bacillota</taxon>
        <taxon>Clostridia</taxon>
        <taxon>Eubacteriales</taxon>
        <taxon>Clostridiales Family XVII. Incertae Sedis</taxon>
        <taxon>Thermaerobacter</taxon>
    </lineage>
</organism>
<evidence type="ECO:0000256" key="7">
    <source>
        <dbReference type="RuleBase" id="RU363032"/>
    </source>
</evidence>
<evidence type="ECO:0000256" key="2">
    <source>
        <dbReference type="ARBA" id="ARBA00022448"/>
    </source>
</evidence>
<feature type="transmembrane region" description="Helical" evidence="7">
    <location>
        <begin position="106"/>
        <end position="127"/>
    </location>
</feature>
<feature type="transmembrane region" description="Helical" evidence="7">
    <location>
        <begin position="12"/>
        <end position="32"/>
    </location>
</feature>
<evidence type="ECO:0000313" key="10">
    <source>
        <dbReference type="Proteomes" id="UP001304683"/>
    </source>
</evidence>
<feature type="domain" description="ABC transmembrane type-1" evidence="8">
    <location>
        <begin position="71"/>
        <end position="261"/>
    </location>
</feature>
<dbReference type="PROSITE" id="PS50928">
    <property type="entry name" value="ABC_TM1"/>
    <property type="match status" value="1"/>
</dbReference>
<evidence type="ECO:0000259" key="8">
    <source>
        <dbReference type="PROSITE" id="PS50928"/>
    </source>
</evidence>
<keyword evidence="10" id="KW-1185">Reference proteome</keyword>
<dbReference type="InterPro" id="IPR000515">
    <property type="entry name" value="MetI-like"/>
</dbReference>
<sequence>MSHTSLSIKIVTYLCLVASSLVSVYPFYWMFIATTLDDTQIFRVPPLLMPGSHFLENLRGLEASGPFWRVLWNTCFIALVFAIVTVYLSAMAGYAFAKFEFAGKNLLFSMVLLTMMIPFQVTLIPLFEMMTGLGWVNQPQAVILPALANAFGVFFMRQNMLNVPTELVEAARIDGCGEVGIFHRIILPTVYPQLAALAILSFVQQWGNFLWPLVILQDPSSTTLPVFLSLLVAPGQVVDYGEVLTGAAIGILPILILFLIFQKYFISGIYGGAVKG</sequence>
<evidence type="ECO:0000256" key="3">
    <source>
        <dbReference type="ARBA" id="ARBA00022475"/>
    </source>
</evidence>
<dbReference type="Pfam" id="PF00528">
    <property type="entry name" value="BPD_transp_1"/>
    <property type="match status" value="1"/>
</dbReference>
<dbReference type="Gene3D" id="1.10.3720.10">
    <property type="entry name" value="MetI-like"/>
    <property type="match status" value="1"/>
</dbReference>
<keyword evidence="3" id="KW-1003">Cell membrane</keyword>
<evidence type="ECO:0000256" key="4">
    <source>
        <dbReference type="ARBA" id="ARBA00022692"/>
    </source>
</evidence>
<dbReference type="SUPFAM" id="SSF161098">
    <property type="entry name" value="MetI-like"/>
    <property type="match status" value="1"/>
</dbReference>
<accession>A0ABZ0QL75</accession>
<feature type="transmembrane region" description="Helical" evidence="7">
    <location>
        <begin position="243"/>
        <end position="261"/>
    </location>
</feature>
<evidence type="ECO:0000256" key="6">
    <source>
        <dbReference type="ARBA" id="ARBA00023136"/>
    </source>
</evidence>
<dbReference type="Proteomes" id="UP001304683">
    <property type="component" value="Chromosome"/>
</dbReference>
<dbReference type="RefSeq" id="WP_318750103.1">
    <property type="nucleotide sequence ID" value="NZ_CP132508.1"/>
</dbReference>
<feature type="transmembrane region" description="Helical" evidence="7">
    <location>
        <begin position="139"/>
        <end position="156"/>
    </location>
</feature>
<dbReference type="PANTHER" id="PTHR43744:SF2">
    <property type="entry name" value="ARABINOOLIGOSACCHARIDES TRANSPORT SYSTEM PERMEASE PROTEIN ARAQ"/>
    <property type="match status" value="1"/>
</dbReference>
<gene>
    <name evidence="9" type="ORF">Q5761_07630</name>
</gene>